<gene>
    <name evidence="5" type="ORF">BN4615_P6205</name>
</gene>
<evidence type="ECO:0000256" key="3">
    <source>
        <dbReference type="ARBA" id="ARBA00023163"/>
    </source>
</evidence>
<keyword evidence="3" id="KW-0804">Transcription</keyword>
<keyword evidence="1" id="KW-0805">Transcription regulation</keyword>
<protein>
    <recommendedName>
        <fullName evidence="4">Transcriptional regulator LacI/GalR-like sensor domain-containing protein</fullName>
    </recommendedName>
</protein>
<dbReference type="SUPFAM" id="SSF53822">
    <property type="entry name" value="Periplasmic binding protein-like I"/>
    <property type="match status" value="1"/>
</dbReference>
<dbReference type="InterPro" id="IPR028082">
    <property type="entry name" value="Peripla_BP_I"/>
</dbReference>
<evidence type="ECO:0000313" key="5">
    <source>
        <dbReference type="EMBL" id="SBO96689.1"/>
    </source>
</evidence>
<dbReference type="PANTHER" id="PTHR30146">
    <property type="entry name" value="LACI-RELATED TRANSCRIPTIONAL REPRESSOR"/>
    <property type="match status" value="1"/>
</dbReference>
<reference evidence="5" key="1">
    <citation type="submission" date="2016-04" db="EMBL/GenBank/DDBJ databases">
        <authorList>
            <person name="Evans L.H."/>
            <person name="Alamgir A."/>
            <person name="Owens N."/>
            <person name="Weber N.D."/>
            <person name="Virtaneva K."/>
            <person name="Barbian K."/>
            <person name="Babar A."/>
            <person name="Rosenke K."/>
        </authorList>
    </citation>
    <scope>NUCLEOTIDE SEQUENCE</scope>
    <source>
        <strain evidence="5">Nono1</strain>
    </source>
</reference>
<evidence type="ECO:0000259" key="4">
    <source>
        <dbReference type="Pfam" id="PF13377"/>
    </source>
</evidence>
<dbReference type="GO" id="GO:0003700">
    <property type="term" value="F:DNA-binding transcription factor activity"/>
    <property type="evidence" value="ECO:0007669"/>
    <property type="project" value="TreeGrafter"/>
</dbReference>
<evidence type="ECO:0000256" key="1">
    <source>
        <dbReference type="ARBA" id="ARBA00023015"/>
    </source>
</evidence>
<feature type="domain" description="Transcriptional regulator LacI/GalR-like sensor" evidence="4">
    <location>
        <begin position="20"/>
        <end position="114"/>
    </location>
</feature>
<evidence type="ECO:0000256" key="2">
    <source>
        <dbReference type="ARBA" id="ARBA00023125"/>
    </source>
</evidence>
<dbReference type="RefSeq" id="WP_397351730.1">
    <property type="nucleotide sequence ID" value="NZ_CP084058.1"/>
</dbReference>
<organism evidence="5">
    <name type="scientific">Nonomuraea gerenzanensis</name>
    <dbReference type="NCBI Taxonomy" id="93944"/>
    <lineage>
        <taxon>Bacteria</taxon>
        <taxon>Bacillati</taxon>
        <taxon>Actinomycetota</taxon>
        <taxon>Actinomycetes</taxon>
        <taxon>Streptosporangiales</taxon>
        <taxon>Streptosporangiaceae</taxon>
        <taxon>Nonomuraea</taxon>
    </lineage>
</organism>
<keyword evidence="2" id="KW-0238">DNA-binding</keyword>
<dbReference type="PANTHER" id="PTHR30146:SF109">
    <property type="entry name" value="HTH-TYPE TRANSCRIPTIONAL REGULATOR GALS"/>
    <property type="match status" value="1"/>
</dbReference>
<dbReference type="AlphaFoldDB" id="A0A1M4ECU3"/>
<dbReference type="GO" id="GO:0000976">
    <property type="term" value="F:transcription cis-regulatory region binding"/>
    <property type="evidence" value="ECO:0007669"/>
    <property type="project" value="TreeGrafter"/>
</dbReference>
<accession>A0A1M4ECU3</accession>
<dbReference type="Gene3D" id="3.40.50.2300">
    <property type="match status" value="2"/>
</dbReference>
<dbReference type="EMBL" id="LT559118">
    <property type="protein sequence ID" value="SBO96689.1"/>
    <property type="molecule type" value="Genomic_DNA"/>
</dbReference>
<name>A0A1M4ECU3_9ACTN</name>
<dbReference type="Pfam" id="PF13377">
    <property type="entry name" value="Peripla_BP_3"/>
    <property type="match status" value="1"/>
</dbReference>
<dbReference type="InterPro" id="IPR046335">
    <property type="entry name" value="LacI/GalR-like_sensor"/>
</dbReference>
<sequence>MVGTHLPVPELRDDAYRAAWTLLATDPQLTAICATTDEHALGALRAATEAGRRIGDDLALFSIDGTETGPHLNPALTAVTTPFDTLGASAVNAALDPSGVAAVVRQHPLTLTVRHGCGCRP</sequence>
<proteinExistence type="predicted"/>